<dbReference type="OrthoDB" id="9784272at2"/>
<dbReference type="SUPFAM" id="SSF88659">
    <property type="entry name" value="Sigma3 and sigma4 domains of RNA polymerase sigma factors"/>
    <property type="match status" value="1"/>
</dbReference>
<dbReference type="Proteomes" id="UP000007392">
    <property type="component" value="Chromosome"/>
</dbReference>
<keyword evidence="4" id="KW-0238">DNA-binding</keyword>
<dbReference type="EMBL" id="CP003422">
    <property type="protein sequence ID" value="AFH60039.1"/>
    <property type="molecule type" value="Genomic_DNA"/>
</dbReference>
<protein>
    <submittedName>
        <fullName evidence="8">RNA polymerase sigma24 factor</fullName>
    </submittedName>
</protein>
<dbReference type="InterPro" id="IPR013325">
    <property type="entry name" value="RNA_pol_sigma_r2"/>
</dbReference>
<dbReference type="InterPro" id="IPR007627">
    <property type="entry name" value="RNA_pol_sigma70_r2"/>
</dbReference>
<feature type="domain" description="RNA polymerase sigma-70 region 2" evidence="6">
    <location>
        <begin position="25"/>
        <end position="94"/>
    </location>
</feature>
<evidence type="ECO:0000256" key="3">
    <source>
        <dbReference type="ARBA" id="ARBA00023082"/>
    </source>
</evidence>
<dbReference type="NCBIfam" id="TIGR02937">
    <property type="entry name" value="sigma70-ECF"/>
    <property type="match status" value="1"/>
</dbReference>
<dbReference type="KEGG" id="pmw:B2K_04770"/>
<dbReference type="PANTHER" id="PTHR43133:SF62">
    <property type="entry name" value="RNA POLYMERASE SIGMA FACTOR SIGZ"/>
    <property type="match status" value="1"/>
</dbReference>
<organism evidence="8 9">
    <name type="scientific">Paenibacillus mucilaginosus K02</name>
    <dbReference type="NCBI Taxonomy" id="997761"/>
    <lineage>
        <taxon>Bacteria</taxon>
        <taxon>Bacillati</taxon>
        <taxon>Bacillota</taxon>
        <taxon>Bacilli</taxon>
        <taxon>Bacillales</taxon>
        <taxon>Paenibacillaceae</taxon>
        <taxon>Paenibacillus</taxon>
    </lineage>
</organism>
<dbReference type="InterPro" id="IPR007630">
    <property type="entry name" value="RNA_pol_sigma70_r4"/>
</dbReference>
<keyword evidence="3" id="KW-0731">Sigma factor</keyword>
<gene>
    <name evidence="8" type="ORF">B2K_04770</name>
</gene>
<name>I0BCE2_9BACL</name>
<sequence>MYGTLSDQELIERITARDEEALTMLYDRYEKAVYAFAYRMVQDPMMAEEVVQELFLRIWNAAARYDSGQGKLTTWMFTLTRNITIDALRKKRRRSPQQPAEPEALAFVADERADTEGEVESRWVGEEIQAALQVLNQDQKQVLEWIYYQGYTQQEVSERYAIPLGTVKSRVRLALKQLQQRLSHIGRREIGHD</sequence>
<dbReference type="InterPro" id="IPR039425">
    <property type="entry name" value="RNA_pol_sigma-70-like"/>
</dbReference>
<evidence type="ECO:0000256" key="2">
    <source>
        <dbReference type="ARBA" id="ARBA00023015"/>
    </source>
</evidence>
<dbReference type="GO" id="GO:0003677">
    <property type="term" value="F:DNA binding"/>
    <property type="evidence" value="ECO:0007669"/>
    <property type="project" value="UniProtKB-KW"/>
</dbReference>
<comment type="similarity">
    <text evidence="1">Belongs to the sigma-70 factor family. ECF subfamily.</text>
</comment>
<evidence type="ECO:0000256" key="5">
    <source>
        <dbReference type="ARBA" id="ARBA00023163"/>
    </source>
</evidence>
<evidence type="ECO:0000313" key="8">
    <source>
        <dbReference type="EMBL" id="AFH60039.1"/>
    </source>
</evidence>
<dbReference type="GO" id="GO:0016987">
    <property type="term" value="F:sigma factor activity"/>
    <property type="evidence" value="ECO:0007669"/>
    <property type="project" value="UniProtKB-KW"/>
</dbReference>
<evidence type="ECO:0000259" key="6">
    <source>
        <dbReference type="Pfam" id="PF04542"/>
    </source>
</evidence>
<dbReference type="InterPro" id="IPR013324">
    <property type="entry name" value="RNA_pol_sigma_r3/r4-like"/>
</dbReference>
<evidence type="ECO:0000313" key="9">
    <source>
        <dbReference type="Proteomes" id="UP000007392"/>
    </source>
</evidence>
<accession>I0BCE2</accession>
<dbReference type="PANTHER" id="PTHR43133">
    <property type="entry name" value="RNA POLYMERASE ECF-TYPE SIGMA FACTO"/>
    <property type="match status" value="1"/>
</dbReference>
<dbReference type="Gene3D" id="1.10.10.10">
    <property type="entry name" value="Winged helix-like DNA-binding domain superfamily/Winged helix DNA-binding domain"/>
    <property type="match status" value="1"/>
</dbReference>
<dbReference type="RefSeq" id="WP_014649495.1">
    <property type="nucleotide sequence ID" value="NC_017672.3"/>
</dbReference>
<dbReference type="Pfam" id="PF04545">
    <property type="entry name" value="Sigma70_r4"/>
    <property type="match status" value="1"/>
</dbReference>
<dbReference type="CDD" id="cd06171">
    <property type="entry name" value="Sigma70_r4"/>
    <property type="match status" value="1"/>
</dbReference>
<dbReference type="InterPro" id="IPR036388">
    <property type="entry name" value="WH-like_DNA-bd_sf"/>
</dbReference>
<evidence type="ECO:0000256" key="1">
    <source>
        <dbReference type="ARBA" id="ARBA00010641"/>
    </source>
</evidence>
<reference evidence="8 9" key="1">
    <citation type="submission" date="2013-06" db="EMBL/GenBank/DDBJ databases">
        <title>Complete genome sequence of Paenibacillus mucilaginosus K02.</title>
        <authorList>
            <person name="Xiao B."/>
            <person name="Sun L."/>
            <person name="Xiao L."/>
            <person name="Lian B."/>
        </authorList>
    </citation>
    <scope>NUCLEOTIDE SEQUENCE [LARGE SCALE GENOMIC DNA]</scope>
    <source>
        <strain evidence="8 9">K02</strain>
    </source>
</reference>
<evidence type="ECO:0000256" key="4">
    <source>
        <dbReference type="ARBA" id="ARBA00023125"/>
    </source>
</evidence>
<dbReference type="GO" id="GO:0006352">
    <property type="term" value="P:DNA-templated transcription initiation"/>
    <property type="evidence" value="ECO:0007669"/>
    <property type="project" value="InterPro"/>
</dbReference>
<dbReference type="AlphaFoldDB" id="I0BCE2"/>
<evidence type="ECO:0000259" key="7">
    <source>
        <dbReference type="Pfam" id="PF04545"/>
    </source>
</evidence>
<proteinExistence type="inferred from homology"/>
<feature type="domain" description="RNA polymerase sigma-70 region 4" evidence="7">
    <location>
        <begin position="131"/>
        <end position="179"/>
    </location>
</feature>
<dbReference type="HOGENOM" id="CLU_047691_9_3_9"/>
<keyword evidence="2" id="KW-0805">Transcription regulation</keyword>
<dbReference type="Pfam" id="PF04542">
    <property type="entry name" value="Sigma70_r2"/>
    <property type="match status" value="1"/>
</dbReference>
<dbReference type="Gene3D" id="1.10.1740.10">
    <property type="match status" value="1"/>
</dbReference>
<dbReference type="InterPro" id="IPR014284">
    <property type="entry name" value="RNA_pol_sigma-70_dom"/>
</dbReference>
<keyword evidence="5" id="KW-0804">Transcription</keyword>
<dbReference type="SUPFAM" id="SSF88946">
    <property type="entry name" value="Sigma2 domain of RNA polymerase sigma factors"/>
    <property type="match status" value="1"/>
</dbReference>
<dbReference type="PATRIC" id="fig|997761.3.peg.953"/>